<dbReference type="GO" id="GO:0140825">
    <property type="term" value="F:lactoperoxidase activity"/>
    <property type="evidence" value="ECO:0007669"/>
    <property type="project" value="UniProtKB-EC"/>
</dbReference>
<evidence type="ECO:0000256" key="4">
    <source>
        <dbReference type="ARBA" id="ARBA00006873"/>
    </source>
</evidence>
<dbReference type="InterPro" id="IPR000823">
    <property type="entry name" value="Peroxidase_pln"/>
</dbReference>
<keyword evidence="10 14" id="KW-0106">Calcium</keyword>
<evidence type="ECO:0000256" key="2">
    <source>
        <dbReference type="ARBA" id="ARBA00001970"/>
    </source>
</evidence>
<accession>A0A7J0DVX9</accession>
<dbReference type="Gene3D" id="1.10.520.10">
    <property type="match status" value="1"/>
</dbReference>
<feature type="binding site" evidence="14">
    <location>
        <position position="66"/>
    </location>
    <ligand>
        <name>Ca(2+)</name>
        <dbReference type="ChEBI" id="CHEBI:29108"/>
        <label>2</label>
    </ligand>
</feature>
<dbReference type="InterPro" id="IPR019793">
    <property type="entry name" value="Peroxidases_heam-ligand_BS"/>
</dbReference>
<comment type="catalytic activity">
    <reaction evidence="1">
        <text>2 a phenolic donor + H2O2 = 2 a phenolic radical donor + 2 H2O</text>
        <dbReference type="Rhea" id="RHEA:56136"/>
        <dbReference type="ChEBI" id="CHEBI:15377"/>
        <dbReference type="ChEBI" id="CHEBI:16240"/>
        <dbReference type="ChEBI" id="CHEBI:139520"/>
        <dbReference type="ChEBI" id="CHEBI:139521"/>
        <dbReference type="EC" id="1.11.1.7"/>
    </reaction>
</comment>
<dbReference type="Gene3D" id="1.10.420.10">
    <property type="entry name" value="Peroxidase, domain 2"/>
    <property type="match status" value="2"/>
</dbReference>
<comment type="function">
    <text evidence="3">Removal of H(2)O(2), oxidation of toxic reductants, biosynthesis and degradation of lignin, suberization, auxin catabolism, response to environmental stresses such as wounding, pathogen attack and oxidative stress. These functions might be dependent on each isozyme/isoform in each plant tissue.</text>
</comment>
<sequence length="135" mass="14836">MGSLERKKRWANFQSFKSAGEHSLAKPNNPTNSKGFSLLEMVALSGAHTIGFSHYSEFMSRTFALDNAYYGNLWKGLGLLATDQMLFLDPLTGAYVNEMADDQIFFNYFVAAMIKLGGIGVKSLKTGSDGGFFNP</sequence>
<evidence type="ECO:0000256" key="6">
    <source>
        <dbReference type="ARBA" id="ARBA00022525"/>
    </source>
</evidence>
<protein>
    <recommendedName>
        <fullName evidence="5">peroxidase</fullName>
        <ecNumber evidence="5">1.11.1.7</ecNumber>
    </recommendedName>
</protein>
<keyword evidence="8" id="KW-0349">Heme</keyword>
<keyword evidence="7" id="KW-0575">Peroxidase</keyword>
<keyword evidence="13" id="KW-0376">Hydrogen peroxide</keyword>
<name>A0A7J0DVX9_9ERIC</name>
<evidence type="ECO:0000256" key="5">
    <source>
        <dbReference type="ARBA" id="ARBA00012313"/>
    </source>
</evidence>
<dbReference type="SUPFAM" id="SSF48113">
    <property type="entry name" value="Heme-dependent peroxidases"/>
    <property type="match status" value="1"/>
</dbReference>
<evidence type="ECO:0000256" key="13">
    <source>
        <dbReference type="ARBA" id="ARBA00023324"/>
    </source>
</evidence>
<evidence type="ECO:0000256" key="1">
    <source>
        <dbReference type="ARBA" id="ARBA00000189"/>
    </source>
</evidence>
<dbReference type="PRINTS" id="PR00458">
    <property type="entry name" value="PEROXIDASE"/>
</dbReference>
<comment type="cofactor">
    <cofactor evidence="2">
        <name>heme b</name>
        <dbReference type="ChEBI" id="CHEBI:60344"/>
    </cofactor>
</comment>
<evidence type="ECO:0000256" key="14">
    <source>
        <dbReference type="PIRSR" id="PIRSR600823-3"/>
    </source>
</evidence>
<dbReference type="InterPro" id="IPR002016">
    <property type="entry name" value="Haem_peroxidase"/>
</dbReference>
<dbReference type="GO" id="GO:0046872">
    <property type="term" value="F:metal ion binding"/>
    <property type="evidence" value="ECO:0007669"/>
    <property type="project" value="UniProtKB-KW"/>
</dbReference>
<evidence type="ECO:0000256" key="12">
    <source>
        <dbReference type="ARBA" id="ARBA00023004"/>
    </source>
</evidence>
<keyword evidence="6" id="KW-0964">Secreted</keyword>
<keyword evidence="9 14" id="KW-0479">Metal-binding</keyword>
<dbReference type="EMBL" id="BJWL01000427">
    <property type="protein sequence ID" value="GFS43694.1"/>
    <property type="molecule type" value="Genomic_DNA"/>
</dbReference>
<evidence type="ECO:0000259" key="15">
    <source>
        <dbReference type="PROSITE" id="PS50873"/>
    </source>
</evidence>
<keyword evidence="12" id="KW-0408">Iron</keyword>
<evidence type="ECO:0000256" key="9">
    <source>
        <dbReference type="ARBA" id="ARBA00022723"/>
    </source>
</evidence>
<feature type="domain" description="Plant heme peroxidase family profile" evidence="15">
    <location>
        <begin position="33"/>
        <end position="135"/>
    </location>
</feature>
<comment type="cofactor">
    <cofactor evidence="14">
        <name>Ca(2+)</name>
        <dbReference type="ChEBI" id="CHEBI:29108"/>
    </cofactor>
    <text evidence="14">Binds 2 calcium ions per subunit.</text>
</comment>
<gene>
    <name evidence="16" type="ORF">Acr_00g0086460</name>
</gene>
<evidence type="ECO:0000256" key="11">
    <source>
        <dbReference type="ARBA" id="ARBA00023002"/>
    </source>
</evidence>
<dbReference type="Proteomes" id="UP000585474">
    <property type="component" value="Unassembled WGS sequence"/>
</dbReference>
<evidence type="ECO:0000256" key="8">
    <source>
        <dbReference type="ARBA" id="ARBA00022617"/>
    </source>
</evidence>
<evidence type="ECO:0000313" key="16">
    <source>
        <dbReference type="EMBL" id="GFS43694.1"/>
    </source>
</evidence>
<organism evidence="16 17">
    <name type="scientific">Actinidia rufa</name>
    <dbReference type="NCBI Taxonomy" id="165716"/>
    <lineage>
        <taxon>Eukaryota</taxon>
        <taxon>Viridiplantae</taxon>
        <taxon>Streptophyta</taxon>
        <taxon>Embryophyta</taxon>
        <taxon>Tracheophyta</taxon>
        <taxon>Spermatophyta</taxon>
        <taxon>Magnoliopsida</taxon>
        <taxon>eudicotyledons</taxon>
        <taxon>Gunneridae</taxon>
        <taxon>Pentapetalae</taxon>
        <taxon>asterids</taxon>
        <taxon>Ericales</taxon>
        <taxon>Actinidiaceae</taxon>
        <taxon>Actinidia</taxon>
    </lineage>
</organism>
<proteinExistence type="inferred from homology"/>
<dbReference type="PROSITE" id="PS00435">
    <property type="entry name" value="PEROXIDASE_1"/>
    <property type="match status" value="1"/>
</dbReference>
<dbReference type="PANTHER" id="PTHR31517:SF59">
    <property type="entry name" value="PEROXIDASE"/>
    <property type="match status" value="1"/>
</dbReference>
<evidence type="ECO:0000256" key="3">
    <source>
        <dbReference type="ARBA" id="ARBA00002322"/>
    </source>
</evidence>
<dbReference type="GO" id="GO:0020037">
    <property type="term" value="F:heme binding"/>
    <property type="evidence" value="ECO:0007669"/>
    <property type="project" value="InterPro"/>
</dbReference>
<comment type="similarity">
    <text evidence="4">Belongs to the peroxidase family. Ascorbate peroxidase subfamily.</text>
</comment>
<dbReference type="EC" id="1.11.1.7" evidence="5"/>
<dbReference type="GO" id="GO:0006979">
    <property type="term" value="P:response to oxidative stress"/>
    <property type="evidence" value="ECO:0007669"/>
    <property type="project" value="InterPro"/>
</dbReference>
<keyword evidence="11" id="KW-0560">Oxidoreductase</keyword>
<dbReference type="PANTHER" id="PTHR31517">
    <property type="match status" value="1"/>
</dbReference>
<evidence type="ECO:0000256" key="7">
    <source>
        <dbReference type="ARBA" id="ARBA00022559"/>
    </source>
</evidence>
<dbReference type="OrthoDB" id="770871at2759"/>
<reference evidence="17" key="1">
    <citation type="submission" date="2019-07" db="EMBL/GenBank/DDBJ databases">
        <title>De Novo Assembly of kiwifruit Actinidia rufa.</title>
        <authorList>
            <person name="Sugita-Konishi S."/>
            <person name="Sato K."/>
            <person name="Mori E."/>
            <person name="Abe Y."/>
            <person name="Kisaki G."/>
            <person name="Hamano K."/>
            <person name="Suezawa K."/>
            <person name="Otani M."/>
            <person name="Fukuda T."/>
            <person name="Manabe T."/>
            <person name="Gomi K."/>
            <person name="Tabuchi M."/>
            <person name="Akimitsu K."/>
            <person name="Kataoka I."/>
        </authorList>
    </citation>
    <scope>NUCLEOTIDE SEQUENCE [LARGE SCALE GENOMIC DNA]</scope>
    <source>
        <strain evidence="17">cv. Fuchu</strain>
    </source>
</reference>
<keyword evidence="17" id="KW-1185">Reference proteome</keyword>
<evidence type="ECO:0000313" key="17">
    <source>
        <dbReference type="Proteomes" id="UP000585474"/>
    </source>
</evidence>
<evidence type="ECO:0000256" key="10">
    <source>
        <dbReference type="ARBA" id="ARBA00022837"/>
    </source>
</evidence>
<dbReference type="AlphaFoldDB" id="A0A7J0DVX9"/>
<comment type="caution">
    <text evidence="16">The sequence shown here is derived from an EMBL/GenBank/DDBJ whole genome shotgun (WGS) entry which is preliminary data.</text>
</comment>
<dbReference type="Pfam" id="PF00141">
    <property type="entry name" value="peroxidase"/>
    <property type="match status" value="1"/>
</dbReference>
<dbReference type="PROSITE" id="PS50873">
    <property type="entry name" value="PEROXIDASE_4"/>
    <property type="match status" value="1"/>
</dbReference>
<dbReference type="InterPro" id="IPR010255">
    <property type="entry name" value="Haem_peroxidase_sf"/>
</dbReference>
<dbReference type="GO" id="GO:0042744">
    <property type="term" value="P:hydrogen peroxide catabolic process"/>
    <property type="evidence" value="ECO:0007669"/>
    <property type="project" value="UniProtKB-KW"/>
</dbReference>